<feature type="transmembrane region" description="Helical" evidence="7">
    <location>
        <begin position="240"/>
        <end position="259"/>
    </location>
</feature>
<dbReference type="Proteomes" id="UP000287352">
    <property type="component" value="Unassembled WGS sequence"/>
</dbReference>
<dbReference type="PANTHER" id="PTHR43141">
    <property type="entry name" value="CYTOCHROME BD2 SUBUNIT II"/>
    <property type="match status" value="1"/>
</dbReference>
<feature type="transmembrane region" description="Helical" evidence="7">
    <location>
        <begin position="305"/>
        <end position="330"/>
    </location>
</feature>
<dbReference type="OrthoDB" id="9776710at2"/>
<evidence type="ECO:0000256" key="5">
    <source>
        <dbReference type="ARBA" id="ARBA00022989"/>
    </source>
</evidence>
<dbReference type="GO" id="GO:0070069">
    <property type="term" value="C:cytochrome complex"/>
    <property type="evidence" value="ECO:0007669"/>
    <property type="project" value="TreeGrafter"/>
</dbReference>
<evidence type="ECO:0000256" key="6">
    <source>
        <dbReference type="ARBA" id="ARBA00023136"/>
    </source>
</evidence>
<dbReference type="GO" id="GO:0016682">
    <property type="term" value="F:oxidoreductase activity, acting on diphenols and related substances as donors, oxygen as acceptor"/>
    <property type="evidence" value="ECO:0007669"/>
    <property type="project" value="TreeGrafter"/>
</dbReference>
<feature type="transmembrane region" description="Helical" evidence="7">
    <location>
        <begin position="67"/>
        <end position="100"/>
    </location>
</feature>
<evidence type="ECO:0000256" key="1">
    <source>
        <dbReference type="ARBA" id="ARBA00004651"/>
    </source>
</evidence>
<evidence type="ECO:0000313" key="9">
    <source>
        <dbReference type="Proteomes" id="UP000287352"/>
    </source>
</evidence>
<dbReference type="PANTHER" id="PTHR43141:SF4">
    <property type="entry name" value="CYTOCHROME BD2 SUBUNIT II"/>
    <property type="match status" value="1"/>
</dbReference>
<gene>
    <name evidence="8" type="ORF">KTT_10130</name>
</gene>
<feature type="transmembrane region" description="Helical" evidence="7">
    <location>
        <begin position="266"/>
        <end position="285"/>
    </location>
</feature>
<feature type="transmembrane region" description="Helical" evidence="7">
    <location>
        <begin position="7"/>
        <end position="27"/>
    </location>
</feature>
<dbReference type="Pfam" id="PF02322">
    <property type="entry name" value="Cyt_bd_oxida_II"/>
    <property type="match status" value="1"/>
</dbReference>
<organism evidence="8 9">
    <name type="scientific">Tengunoibacter tsumagoiensis</name>
    <dbReference type="NCBI Taxonomy" id="2014871"/>
    <lineage>
        <taxon>Bacteria</taxon>
        <taxon>Bacillati</taxon>
        <taxon>Chloroflexota</taxon>
        <taxon>Ktedonobacteria</taxon>
        <taxon>Ktedonobacterales</taxon>
        <taxon>Dictyobacteraceae</taxon>
        <taxon>Tengunoibacter</taxon>
    </lineage>
</organism>
<comment type="similarity">
    <text evidence="2">Belongs to the cytochrome ubiquinol oxidase subunit 2 family.</text>
</comment>
<comment type="caution">
    <text evidence="8">The sequence shown here is derived from an EMBL/GenBank/DDBJ whole genome shotgun (WGS) entry which is preliminary data.</text>
</comment>
<evidence type="ECO:0000256" key="7">
    <source>
        <dbReference type="SAM" id="Phobius"/>
    </source>
</evidence>
<comment type="subcellular location">
    <subcellularLocation>
        <location evidence="1">Cell membrane</location>
        <topology evidence="1">Multi-pass membrane protein</topology>
    </subcellularLocation>
</comment>
<accession>A0A401ZWP3</accession>
<dbReference type="RefSeq" id="WP_126578823.1">
    <property type="nucleotide sequence ID" value="NZ_BIFR01000001.1"/>
</dbReference>
<name>A0A401ZWP3_9CHLR</name>
<feature type="transmembrane region" description="Helical" evidence="7">
    <location>
        <begin position="166"/>
        <end position="186"/>
    </location>
</feature>
<reference evidence="9" key="1">
    <citation type="submission" date="2018-12" db="EMBL/GenBank/DDBJ databases">
        <title>Tengunoibacter tsumagoiensis gen. nov., sp. nov., Dictyobacter kobayashii sp. nov., D. alpinus sp. nov., and D. joshuensis sp. nov. and description of Dictyobacteraceae fam. nov. within the order Ktedonobacterales isolated from Tengu-no-mugimeshi.</title>
        <authorList>
            <person name="Wang C.M."/>
            <person name="Zheng Y."/>
            <person name="Sakai Y."/>
            <person name="Toyoda A."/>
            <person name="Minakuchi Y."/>
            <person name="Abe K."/>
            <person name="Yokota A."/>
            <person name="Yabe S."/>
        </authorList>
    </citation>
    <scope>NUCLEOTIDE SEQUENCE [LARGE SCALE GENOMIC DNA]</scope>
    <source>
        <strain evidence="9">Uno3</strain>
    </source>
</reference>
<evidence type="ECO:0000256" key="2">
    <source>
        <dbReference type="ARBA" id="ARBA00007543"/>
    </source>
</evidence>
<evidence type="ECO:0000256" key="4">
    <source>
        <dbReference type="ARBA" id="ARBA00022692"/>
    </source>
</evidence>
<keyword evidence="6 7" id="KW-0472">Membrane</keyword>
<sequence length="344" mass="37163">MHLPTLPYILLAVIWFALIAYAAFGGADFGAGIWNLLATGPLAREQHDLIDHALGPVWETNHVWLVFLVVGLFSCFPVPFSIIAVVLFIPLTLALLGTVLRGSAFVFRTHGLKSRPVMNTWTRIFSISSVLTPFFLGLCAAAVAGGQIHVKGEPMTDLGPLWLTPFALAIGCMALGLCATLAAIYLTVEATNEKQTELAELYRWRGLVAGAITAVLGAIGLGLSSIYAPLLWHGMLDHTLPLVIATMIIGVITAVTLYLRYYRLARIFIVGETAFLLGSWGVSQIPYLIPPDITVDAGASSSDNLLLMLIGIIIGMAIVLPSIYFLFYILKLKNSMGLLEKAPE</sequence>
<keyword evidence="5 7" id="KW-1133">Transmembrane helix</keyword>
<proteinExistence type="inferred from homology"/>
<protein>
    <submittedName>
        <fullName evidence="8">Cytochrome D ubiquinol oxidase subunit II</fullName>
    </submittedName>
</protein>
<dbReference type="GO" id="GO:0009055">
    <property type="term" value="F:electron transfer activity"/>
    <property type="evidence" value="ECO:0007669"/>
    <property type="project" value="TreeGrafter"/>
</dbReference>
<dbReference type="EMBL" id="BIFR01000001">
    <property type="protein sequence ID" value="GCE11154.1"/>
    <property type="molecule type" value="Genomic_DNA"/>
</dbReference>
<feature type="transmembrane region" description="Helical" evidence="7">
    <location>
        <begin position="121"/>
        <end position="146"/>
    </location>
</feature>
<keyword evidence="3" id="KW-1003">Cell membrane</keyword>
<keyword evidence="4 7" id="KW-0812">Transmembrane</keyword>
<dbReference type="GO" id="GO:0019646">
    <property type="term" value="P:aerobic electron transport chain"/>
    <property type="evidence" value="ECO:0007669"/>
    <property type="project" value="TreeGrafter"/>
</dbReference>
<dbReference type="InterPro" id="IPR003317">
    <property type="entry name" value="Cyt-d_oxidase_su2"/>
</dbReference>
<dbReference type="GO" id="GO:0005886">
    <property type="term" value="C:plasma membrane"/>
    <property type="evidence" value="ECO:0007669"/>
    <property type="project" value="UniProtKB-SubCell"/>
</dbReference>
<evidence type="ECO:0000256" key="3">
    <source>
        <dbReference type="ARBA" id="ARBA00022475"/>
    </source>
</evidence>
<feature type="transmembrane region" description="Helical" evidence="7">
    <location>
        <begin position="207"/>
        <end position="228"/>
    </location>
</feature>
<dbReference type="AlphaFoldDB" id="A0A401ZWP3"/>
<keyword evidence="9" id="KW-1185">Reference proteome</keyword>
<evidence type="ECO:0000313" key="8">
    <source>
        <dbReference type="EMBL" id="GCE11154.1"/>
    </source>
</evidence>